<keyword evidence="5" id="KW-1185">Reference proteome</keyword>
<proteinExistence type="inferred from homology"/>
<reference evidence="5" key="1">
    <citation type="submission" date="2018-09" db="EMBL/GenBank/DDBJ databases">
        <authorList>
            <person name="Zhu H."/>
        </authorList>
    </citation>
    <scope>NUCLEOTIDE SEQUENCE [LARGE SCALE GENOMIC DNA]</scope>
    <source>
        <strain evidence="5">K1W22B-1</strain>
    </source>
</reference>
<gene>
    <name evidence="4" type="ORF">D4739_03445</name>
</gene>
<dbReference type="Proteomes" id="UP000276542">
    <property type="component" value="Unassembled WGS sequence"/>
</dbReference>
<comment type="similarity">
    <text evidence="1">Belongs to the LytR/CpsA/Psr (LCP) family.</text>
</comment>
<dbReference type="OrthoDB" id="9782542at2"/>
<dbReference type="Gene3D" id="3.40.630.190">
    <property type="entry name" value="LCP protein"/>
    <property type="match status" value="1"/>
</dbReference>
<keyword evidence="2" id="KW-1133">Transmembrane helix</keyword>
<dbReference type="PANTHER" id="PTHR33392">
    <property type="entry name" value="POLYISOPRENYL-TEICHOIC ACID--PEPTIDOGLYCAN TEICHOIC ACID TRANSFERASE TAGU"/>
    <property type="match status" value="1"/>
</dbReference>
<protein>
    <submittedName>
        <fullName evidence="4">LytR family transcriptional regulator</fullName>
    </submittedName>
</protein>
<dbReference type="AlphaFoldDB" id="A0A3A5H3M3"/>
<accession>A0A3A5H3M3</accession>
<dbReference type="RefSeq" id="WP_120059263.1">
    <property type="nucleotide sequence ID" value="NZ_QYRP01000002.1"/>
</dbReference>
<evidence type="ECO:0000256" key="2">
    <source>
        <dbReference type="SAM" id="Phobius"/>
    </source>
</evidence>
<dbReference type="PANTHER" id="PTHR33392:SF6">
    <property type="entry name" value="POLYISOPRENYL-TEICHOIC ACID--PEPTIDOGLYCAN TEICHOIC ACID TRANSFERASE TAGU"/>
    <property type="match status" value="1"/>
</dbReference>
<feature type="domain" description="Cell envelope-related transcriptional attenuator" evidence="3">
    <location>
        <begin position="136"/>
        <end position="281"/>
    </location>
</feature>
<comment type="caution">
    <text evidence="4">The sequence shown here is derived from an EMBL/GenBank/DDBJ whole genome shotgun (WGS) entry which is preliminary data.</text>
</comment>
<dbReference type="EMBL" id="QYRP01000002">
    <property type="protein sequence ID" value="RJS45363.1"/>
    <property type="molecule type" value="Genomic_DNA"/>
</dbReference>
<evidence type="ECO:0000313" key="5">
    <source>
        <dbReference type="Proteomes" id="UP000276542"/>
    </source>
</evidence>
<evidence type="ECO:0000259" key="3">
    <source>
        <dbReference type="Pfam" id="PF03816"/>
    </source>
</evidence>
<name>A0A3A5H3M3_9ACTN</name>
<dbReference type="NCBIfam" id="TIGR00350">
    <property type="entry name" value="lytR_cpsA_psr"/>
    <property type="match status" value="1"/>
</dbReference>
<organism evidence="4 5">
    <name type="scientific">Nocardioides cavernaquae</name>
    <dbReference type="NCBI Taxonomy" id="2321396"/>
    <lineage>
        <taxon>Bacteria</taxon>
        <taxon>Bacillati</taxon>
        <taxon>Actinomycetota</taxon>
        <taxon>Actinomycetes</taxon>
        <taxon>Propionibacteriales</taxon>
        <taxon>Nocardioidaceae</taxon>
        <taxon>Nocardioides</taxon>
    </lineage>
</organism>
<keyword evidence="2" id="KW-0472">Membrane</keyword>
<sequence>MDERSEEMHVLHEDMHFDTVKRVRRRRRNSLWARKTRRLRHWIKEHKALSVLIGIVLFLLLILLLWLLWLWMHLNEVERFDLDLDDRPPYYGGQNILLVGLDCDAEAPVSDSLRHCNPDEGTDLSDLEHASATGNRSDVIMVLHVSEDGSKAQLVSIPRDSYVEVKGHGRTKINAAFSYGGPSLLAHTVEQATGLYINHMAVVDFHGFKGISNAIGGVQVYVKDEITVPGTGQVAWPQGWQTIKGEDALTYVRTRYGLPRGDFDRVQRHQNFLRAVMQRTQSMAVLANPLAVTRLVGEVTGNLAVDSGFKNSEILDLTFAGLQLRMDDISYATVPYEGSAMVDGASVVLLKEKEMRELFDAIAHDRFISYVNDHPVETLPADQDVD</sequence>
<dbReference type="Pfam" id="PF03816">
    <property type="entry name" value="LytR_cpsA_psr"/>
    <property type="match status" value="1"/>
</dbReference>
<evidence type="ECO:0000256" key="1">
    <source>
        <dbReference type="ARBA" id="ARBA00006068"/>
    </source>
</evidence>
<dbReference type="InterPro" id="IPR050922">
    <property type="entry name" value="LytR/CpsA/Psr_CW_biosynth"/>
</dbReference>
<dbReference type="InterPro" id="IPR004474">
    <property type="entry name" value="LytR_CpsA_psr"/>
</dbReference>
<evidence type="ECO:0000313" key="4">
    <source>
        <dbReference type="EMBL" id="RJS45363.1"/>
    </source>
</evidence>
<keyword evidence="2" id="KW-0812">Transmembrane</keyword>
<feature type="transmembrane region" description="Helical" evidence="2">
    <location>
        <begin position="48"/>
        <end position="72"/>
    </location>
</feature>